<dbReference type="KEGG" id="cman:A9D14_04575"/>
<dbReference type="Pfam" id="PF13650">
    <property type="entry name" value="Asp_protease_2"/>
    <property type="match status" value="1"/>
</dbReference>
<protein>
    <recommendedName>
        <fullName evidence="3">Peptidase A2 domain-containing protein</fullName>
    </recommendedName>
</protein>
<evidence type="ECO:0000313" key="2">
    <source>
        <dbReference type="Proteomes" id="UP000195807"/>
    </source>
</evidence>
<evidence type="ECO:0008006" key="3">
    <source>
        <dbReference type="Google" id="ProtNLM"/>
    </source>
</evidence>
<accession>A0A1Z1FA68</accession>
<sequence>MTKIFLAALALILPVPAIADELIVRGDRLFIPVEVRGEETEALLDSGAEVTIFDARFARRAGIAGGEEVVARGTGASTTTAQLVEGSSIVVMGRPIALPVAAVMDLSDIEARLVRSAVPVIAGRDIFDAGRLAIDIEAGLIRWLSEAEGAPGTRVSLNGAHGIETIPVSFGNGRIVPADFDLGNGTGLLISSDLADRLGLEPVGVEPAGGIGGAVGRLVVYVPELTIAGKNFRHVRAHVVDDAQVPANIGVGLLRHFRIVTDFANGEVWLDPRD</sequence>
<dbReference type="Proteomes" id="UP000195807">
    <property type="component" value="Chromosome"/>
</dbReference>
<keyword evidence="2" id="KW-1185">Reference proteome</keyword>
<dbReference type="RefSeq" id="WP_066843318.1">
    <property type="nucleotide sequence ID" value="NZ_CP019602.1"/>
</dbReference>
<dbReference type="SUPFAM" id="SSF50630">
    <property type="entry name" value="Acid proteases"/>
    <property type="match status" value="1"/>
</dbReference>
<evidence type="ECO:0000313" key="1">
    <source>
        <dbReference type="EMBL" id="ARU15587.1"/>
    </source>
</evidence>
<dbReference type="OrthoDB" id="7547925at2"/>
<gene>
    <name evidence="1" type="ORF">A9D14_04575</name>
</gene>
<dbReference type="STRING" id="450378.GCA_001661675_00917"/>
<name>A0A1Z1FA68_9SPHN</name>
<dbReference type="AlphaFoldDB" id="A0A1Z1FA68"/>
<organism evidence="1 2">
    <name type="scientific">Croceicoccus marinus</name>
    <dbReference type="NCBI Taxonomy" id="450378"/>
    <lineage>
        <taxon>Bacteria</taxon>
        <taxon>Pseudomonadati</taxon>
        <taxon>Pseudomonadota</taxon>
        <taxon>Alphaproteobacteria</taxon>
        <taxon>Sphingomonadales</taxon>
        <taxon>Erythrobacteraceae</taxon>
        <taxon>Croceicoccus</taxon>
    </lineage>
</organism>
<dbReference type="Gene3D" id="2.40.70.10">
    <property type="entry name" value="Acid Proteases"/>
    <property type="match status" value="2"/>
</dbReference>
<dbReference type="EMBL" id="CP019602">
    <property type="protein sequence ID" value="ARU15587.1"/>
    <property type="molecule type" value="Genomic_DNA"/>
</dbReference>
<proteinExistence type="predicted"/>
<dbReference type="InterPro" id="IPR021109">
    <property type="entry name" value="Peptidase_aspartic_dom_sf"/>
</dbReference>
<reference evidence="1 2" key="1">
    <citation type="submission" date="2017-01" db="EMBL/GenBank/DDBJ databases">
        <title>Complete genome sequence of esterase-producing bacterium Croceicoccus marinus E4A9.</title>
        <authorList>
            <person name="Wu Y.-H."/>
            <person name="Cheng H."/>
            <person name="Xu L."/>
            <person name="Huo Y.-Y."/>
            <person name="Wang C.-S."/>
            <person name="Xu X.-W."/>
        </authorList>
    </citation>
    <scope>NUCLEOTIDE SEQUENCE [LARGE SCALE GENOMIC DNA]</scope>
    <source>
        <strain evidence="1 2">E4A9</strain>
    </source>
</reference>